<dbReference type="Proteomes" id="UP000664096">
    <property type="component" value="Unassembled WGS sequence"/>
</dbReference>
<dbReference type="RefSeq" id="WP_207139198.1">
    <property type="nucleotide sequence ID" value="NZ_JAEKJZ010000001.1"/>
</dbReference>
<comment type="caution">
    <text evidence="2">The sequence shown here is derived from an EMBL/GenBank/DDBJ whole genome shotgun (WGS) entry which is preliminary data.</text>
</comment>
<evidence type="ECO:0000313" key="3">
    <source>
        <dbReference type="Proteomes" id="UP000664096"/>
    </source>
</evidence>
<keyword evidence="1" id="KW-0812">Transmembrane</keyword>
<dbReference type="AlphaFoldDB" id="A0A939EAL4"/>
<evidence type="ECO:0000313" key="2">
    <source>
        <dbReference type="EMBL" id="MBN9669650.1"/>
    </source>
</evidence>
<dbReference type="EMBL" id="JAEKJZ010000001">
    <property type="protein sequence ID" value="MBN9669650.1"/>
    <property type="molecule type" value="Genomic_DNA"/>
</dbReference>
<feature type="transmembrane region" description="Helical" evidence="1">
    <location>
        <begin position="42"/>
        <end position="61"/>
    </location>
</feature>
<evidence type="ECO:0000256" key="1">
    <source>
        <dbReference type="SAM" id="Phobius"/>
    </source>
</evidence>
<organism evidence="2 3">
    <name type="scientific">Roseibium aggregatum</name>
    <dbReference type="NCBI Taxonomy" id="187304"/>
    <lineage>
        <taxon>Bacteria</taxon>
        <taxon>Pseudomonadati</taxon>
        <taxon>Pseudomonadota</taxon>
        <taxon>Alphaproteobacteria</taxon>
        <taxon>Hyphomicrobiales</taxon>
        <taxon>Stappiaceae</taxon>
        <taxon>Roseibium</taxon>
    </lineage>
</organism>
<proteinExistence type="predicted"/>
<keyword evidence="1" id="KW-1133">Transmembrane helix</keyword>
<keyword evidence="1" id="KW-0472">Membrane</keyword>
<name>A0A939EAL4_9HYPH</name>
<reference evidence="2" key="1">
    <citation type="submission" date="2020-12" db="EMBL/GenBank/DDBJ databases">
        <title>Oil enriched cultivation method for isolating marine PHA-producing bacteria.</title>
        <authorList>
            <person name="Zheng W."/>
            <person name="Yu S."/>
            <person name="Huang Y."/>
        </authorList>
    </citation>
    <scope>NUCLEOTIDE SEQUENCE</scope>
    <source>
        <strain evidence="2">SY-2-12</strain>
    </source>
</reference>
<accession>A0A939EAL4</accession>
<sequence>MARAMTAASNVCNPKGRAHKHDAYSGQDEAGTGLAFLLVKNLMFWGSISLSLYVLYAIVAAL</sequence>
<gene>
    <name evidence="2" type="ORF">JF539_04825</name>
</gene>
<protein>
    <submittedName>
        <fullName evidence="2">Uncharacterized protein</fullName>
    </submittedName>
</protein>